<protein>
    <submittedName>
        <fullName evidence="1">Uncharacterized protein</fullName>
    </submittedName>
</protein>
<evidence type="ECO:0000313" key="2">
    <source>
        <dbReference type="Proteomes" id="UP001157502"/>
    </source>
</evidence>
<dbReference type="EMBL" id="CM055747">
    <property type="protein sequence ID" value="KAJ7996355.1"/>
    <property type="molecule type" value="Genomic_DNA"/>
</dbReference>
<gene>
    <name evidence="1" type="ORF">DPEC_G00236240</name>
</gene>
<evidence type="ECO:0000313" key="1">
    <source>
        <dbReference type="EMBL" id="KAJ7996355.1"/>
    </source>
</evidence>
<keyword evidence="2" id="KW-1185">Reference proteome</keyword>
<dbReference type="Proteomes" id="UP001157502">
    <property type="component" value="Chromosome 20"/>
</dbReference>
<proteinExistence type="predicted"/>
<accession>A0ACC2FYC4</accession>
<organism evidence="1 2">
    <name type="scientific">Dallia pectoralis</name>
    <name type="common">Alaska blackfish</name>
    <dbReference type="NCBI Taxonomy" id="75939"/>
    <lineage>
        <taxon>Eukaryota</taxon>
        <taxon>Metazoa</taxon>
        <taxon>Chordata</taxon>
        <taxon>Craniata</taxon>
        <taxon>Vertebrata</taxon>
        <taxon>Euteleostomi</taxon>
        <taxon>Actinopterygii</taxon>
        <taxon>Neopterygii</taxon>
        <taxon>Teleostei</taxon>
        <taxon>Protacanthopterygii</taxon>
        <taxon>Esociformes</taxon>
        <taxon>Umbridae</taxon>
        <taxon>Dallia</taxon>
    </lineage>
</organism>
<name>A0ACC2FYC4_DALPE</name>
<reference evidence="1" key="1">
    <citation type="submission" date="2021-05" db="EMBL/GenBank/DDBJ databases">
        <authorList>
            <person name="Pan Q."/>
            <person name="Jouanno E."/>
            <person name="Zahm M."/>
            <person name="Klopp C."/>
            <person name="Cabau C."/>
            <person name="Louis A."/>
            <person name="Berthelot C."/>
            <person name="Parey E."/>
            <person name="Roest Crollius H."/>
            <person name="Montfort J."/>
            <person name="Robinson-Rechavi M."/>
            <person name="Bouchez O."/>
            <person name="Lampietro C."/>
            <person name="Lopez Roques C."/>
            <person name="Donnadieu C."/>
            <person name="Postlethwait J."/>
            <person name="Bobe J."/>
            <person name="Dillon D."/>
            <person name="Chandos A."/>
            <person name="von Hippel F."/>
            <person name="Guiguen Y."/>
        </authorList>
    </citation>
    <scope>NUCLEOTIDE SEQUENCE</scope>
    <source>
        <strain evidence="1">YG-Jan2019</strain>
    </source>
</reference>
<comment type="caution">
    <text evidence="1">The sequence shown here is derived from an EMBL/GenBank/DDBJ whole genome shotgun (WGS) entry which is preliminary data.</text>
</comment>
<sequence length="780" mass="87146">MDIRIALAAILWFFDLSCIADNEGMVDIPGGKMTMGTNSADGRDGESPTKEVTVGSFRIDKYPVTNLEFREFVRAQKYKTEAETFGWSFVFHDFVSEDLKSKVTEKIESAPWWLPVERVFWRQPAGPGSGIRERLEYPVVQVSWNDAQAFCSWRGRRLPSEEEWEWAARGGLQGRTYPWGNKFQVNRSNLWQGLFPDGDNAEDGYHGIAPVTAFPPQNNYGLYDMMGNAWEWTSTPFPGARPMFVLRGASWIDTVDGSANHKARITTRMSNTPDSASDNLGFRCAFSQGEKQRKKKKAQTELQSHVNSPAMGDYVPFSILNERLRPRFTAMERLCFPQETLEEGSKRPGMVVTATSTDDYTIQGDEPQTRVNSTVNLTEPEDEPEQGNVMTKGLSHMIKEGGEGQESFTLVMSGDRFIPLLTIEDAVVDDGELTAVSESASVENDGQKGLSTVSEGEGSEAVSADSSFSRWRRVEGTLPDVIRGGRPLNRRRTLGPVSDTLNEVRREVELSRRRSLRLKAQVDKLQDNRVGSEWSQQIERVTQDVQGILKLLLPLAEEDSSLVQPSGQEISLDTSLVLLKNVARKLALNHTAKESGVRIENDVVDSAVLQQALCDRDDAFEKKKAMEAELLRSKTDMMLLNNQLLEAVQKRLEIAVELETWKDDVQMILKHQLHSQQMQAAEEVQRKPSLLGLLKKSNRSPTQKPASTPCPAPSTFTPGKVLPTSSTPVPSPQHSPVTWKDRLKRRKGTKVDRHSDQNAVQASLSSADTGPDDGFQNIDL</sequence>